<protein>
    <submittedName>
        <fullName evidence="7">Molecular chaperone Hsp60</fullName>
    </submittedName>
</protein>
<dbReference type="Gene3D" id="1.10.560.10">
    <property type="entry name" value="GroEL-like equatorial domain"/>
    <property type="match status" value="1"/>
</dbReference>
<dbReference type="SUPFAM" id="SSF48592">
    <property type="entry name" value="GroEL equatorial domain-like"/>
    <property type="match status" value="1"/>
</dbReference>
<evidence type="ECO:0000256" key="4">
    <source>
        <dbReference type="ARBA" id="ARBA00023186"/>
    </source>
</evidence>
<dbReference type="PANTHER" id="PTHR11353">
    <property type="entry name" value="CHAPERONIN"/>
    <property type="match status" value="1"/>
</dbReference>
<dbReference type="AlphaFoldDB" id="A0A4E0PYP9"/>
<dbReference type="Gene3D" id="3.50.7.10">
    <property type="entry name" value="GroEL"/>
    <property type="match status" value="1"/>
</dbReference>
<dbReference type="GO" id="GO:0005524">
    <property type="term" value="F:ATP binding"/>
    <property type="evidence" value="ECO:0007669"/>
    <property type="project" value="UniProtKB-KW"/>
</dbReference>
<dbReference type="PROSITE" id="PS00018">
    <property type="entry name" value="EF_HAND_1"/>
    <property type="match status" value="1"/>
</dbReference>
<accession>A0A4E0PYP9</accession>
<gene>
    <name evidence="7" type="ORF">CUN85_04110</name>
</gene>
<dbReference type="PROSITE" id="PS50222">
    <property type="entry name" value="EF_HAND_2"/>
    <property type="match status" value="1"/>
</dbReference>
<dbReference type="OrthoDB" id="133153at2157"/>
<dbReference type="InterPro" id="IPR002423">
    <property type="entry name" value="Cpn60/GroEL/TCP-1"/>
</dbReference>
<keyword evidence="2 5" id="KW-0547">Nucleotide-binding</keyword>
<dbReference type="InterPro" id="IPR027410">
    <property type="entry name" value="TCP-1-like_intermed_sf"/>
</dbReference>
<evidence type="ECO:0000259" key="6">
    <source>
        <dbReference type="PROSITE" id="PS50222"/>
    </source>
</evidence>
<dbReference type="Gene3D" id="3.30.260.10">
    <property type="entry name" value="TCP-1-like chaperonin intermediate domain"/>
    <property type="match status" value="1"/>
</dbReference>
<evidence type="ECO:0000256" key="5">
    <source>
        <dbReference type="RuleBase" id="RU004187"/>
    </source>
</evidence>
<dbReference type="PRINTS" id="PR00304">
    <property type="entry name" value="TCOMPLEXTCP1"/>
</dbReference>
<evidence type="ECO:0000313" key="8">
    <source>
        <dbReference type="Proteomes" id="UP000297295"/>
    </source>
</evidence>
<evidence type="ECO:0000256" key="1">
    <source>
        <dbReference type="ARBA" id="ARBA00008020"/>
    </source>
</evidence>
<dbReference type="GO" id="GO:0140662">
    <property type="term" value="F:ATP-dependent protein folding chaperone"/>
    <property type="evidence" value="ECO:0007669"/>
    <property type="project" value="InterPro"/>
</dbReference>
<dbReference type="Pfam" id="PF00118">
    <property type="entry name" value="Cpn60_TCP1"/>
    <property type="match status" value="1"/>
</dbReference>
<name>A0A4E0PYP9_9EURY</name>
<dbReference type="RefSeq" id="WP_135389049.1">
    <property type="nucleotide sequence ID" value="NZ_PGGK01000003.1"/>
</dbReference>
<dbReference type="InterPro" id="IPR027409">
    <property type="entry name" value="GroEL-like_apical_dom_sf"/>
</dbReference>
<keyword evidence="3 5" id="KW-0067">ATP-binding</keyword>
<evidence type="ECO:0000256" key="2">
    <source>
        <dbReference type="ARBA" id="ARBA00022741"/>
    </source>
</evidence>
<comment type="caution">
    <text evidence="7">The sequence shown here is derived from an EMBL/GenBank/DDBJ whole genome shotgun (WGS) entry which is preliminary data.</text>
</comment>
<comment type="similarity">
    <text evidence="1 5">Belongs to the TCP-1 chaperonin family.</text>
</comment>
<organism evidence="7 8">
    <name type="scientific">Methanolobus halotolerans</name>
    <dbReference type="NCBI Taxonomy" id="2052935"/>
    <lineage>
        <taxon>Archaea</taxon>
        <taxon>Methanobacteriati</taxon>
        <taxon>Methanobacteriota</taxon>
        <taxon>Stenosarchaea group</taxon>
        <taxon>Methanomicrobia</taxon>
        <taxon>Methanosarcinales</taxon>
        <taxon>Methanosarcinaceae</taxon>
        <taxon>Methanolobus</taxon>
    </lineage>
</organism>
<dbReference type="InterPro" id="IPR002048">
    <property type="entry name" value="EF_hand_dom"/>
</dbReference>
<feature type="domain" description="EF-hand" evidence="6">
    <location>
        <begin position="188"/>
        <end position="223"/>
    </location>
</feature>
<keyword evidence="4 5" id="KW-0143">Chaperone</keyword>
<dbReference type="InterPro" id="IPR017998">
    <property type="entry name" value="Chaperone_TCP-1"/>
</dbReference>
<dbReference type="EMBL" id="PGGK01000003">
    <property type="protein sequence ID" value="TGC10669.1"/>
    <property type="molecule type" value="Genomic_DNA"/>
</dbReference>
<sequence length="535" mass="59813">MNTSIAQHQNTHALDNMDALRQSVRNRIGITGDVEKDELIYHMEHASIDIKDLFASSFGPRGMNKIIISPTDDIYMTSDGKTIIEEIDVLHPVVTSLKELAKSMDKVCGDGTKTAVILASSLVENAAKLVDYGLHPTTIIKGYQLALNKVYDILEYESTMATSEEDLRYVIENASLSKGIESGQAQMITDIVLKTFSKLKDLNDDGSIDLNEYIRVIKKVGGPAMECISGIILDETPARHDMPFHFKGAKILILNYNVKFESKIINSQRNIRIDGFDNSELIAQEQTRTVKALAQKIIDSGADIVLCEGDVNEYVEDSLAKHDILLFKKLKMMDIEMISKTTGANIISIRDDIIPDDLGFIDEVNVEKKNGEYFLFISVDDQPISTILIWEPFRYGLEKLEEAVDDALNNAAFLMKKPVVVKGGGGIEFVLSQMLRKYASTFEGKEQLAVIEYANALEEIPRILARNAGLNEVDAMIQMLNNYNRGIDCRIDYERKVVENNPPVYDSASIKKMSVIAATETTNNILRIDKILLKK</sequence>
<dbReference type="Proteomes" id="UP000297295">
    <property type="component" value="Unassembled WGS sequence"/>
</dbReference>
<dbReference type="SUPFAM" id="SSF54849">
    <property type="entry name" value="GroEL-intermediate domain like"/>
    <property type="match status" value="1"/>
</dbReference>
<dbReference type="GO" id="GO:0005509">
    <property type="term" value="F:calcium ion binding"/>
    <property type="evidence" value="ECO:0007669"/>
    <property type="project" value="InterPro"/>
</dbReference>
<dbReference type="InterPro" id="IPR018247">
    <property type="entry name" value="EF_Hand_1_Ca_BS"/>
</dbReference>
<reference evidence="7 8" key="1">
    <citation type="submission" date="2017-11" db="EMBL/GenBank/DDBJ databases">
        <title>Isolation and Characterization of Methanogenic Archaea from Saline Meromictic Lake at Siberia.</title>
        <authorList>
            <person name="Shen Y."/>
            <person name="Huang H.-H."/>
            <person name="Lai M.-C."/>
            <person name="Chen S.-C."/>
        </authorList>
    </citation>
    <scope>NUCLEOTIDE SEQUENCE [LARGE SCALE GENOMIC DNA]</scope>
    <source>
        <strain evidence="7 8">SY-01</strain>
    </source>
</reference>
<evidence type="ECO:0000313" key="7">
    <source>
        <dbReference type="EMBL" id="TGC10669.1"/>
    </source>
</evidence>
<dbReference type="SUPFAM" id="SSF52029">
    <property type="entry name" value="GroEL apical domain-like"/>
    <property type="match status" value="1"/>
</dbReference>
<proteinExistence type="inferred from homology"/>
<keyword evidence="8" id="KW-1185">Reference proteome</keyword>
<dbReference type="InterPro" id="IPR027413">
    <property type="entry name" value="GROEL-like_equatorial_sf"/>
</dbReference>
<evidence type="ECO:0000256" key="3">
    <source>
        <dbReference type="ARBA" id="ARBA00022840"/>
    </source>
</evidence>